<evidence type="ECO:0000313" key="2">
    <source>
        <dbReference type="EMBL" id="MBM3226262.1"/>
    </source>
</evidence>
<evidence type="ECO:0000256" key="1">
    <source>
        <dbReference type="SAM" id="MobiDB-lite"/>
    </source>
</evidence>
<gene>
    <name evidence="2" type="ORF">FJZ47_21060</name>
</gene>
<organism evidence="2 3">
    <name type="scientific">Tectimicrobiota bacterium</name>
    <dbReference type="NCBI Taxonomy" id="2528274"/>
    <lineage>
        <taxon>Bacteria</taxon>
        <taxon>Pseudomonadati</taxon>
        <taxon>Nitrospinota/Tectimicrobiota group</taxon>
        <taxon>Candidatus Tectimicrobiota</taxon>
    </lineage>
</organism>
<dbReference type="Proteomes" id="UP000712673">
    <property type="component" value="Unassembled WGS sequence"/>
</dbReference>
<name>A0A937W427_UNCTE</name>
<dbReference type="AlphaFoldDB" id="A0A937W427"/>
<evidence type="ECO:0000313" key="3">
    <source>
        <dbReference type="Proteomes" id="UP000712673"/>
    </source>
</evidence>
<feature type="compositionally biased region" description="Low complexity" evidence="1">
    <location>
        <begin position="112"/>
        <end position="123"/>
    </location>
</feature>
<feature type="region of interest" description="Disordered" evidence="1">
    <location>
        <begin position="81"/>
        <end position="123"/>
    </location>
</feature>
<accession>A0A937W427</accession>
<proteinExistence type="predicted"/>
<sequence length="123" mass="13473">MPMDVRRGKTPAMVRQARWGHLLVDTLRRAAMAPAALGHGVVPRPVSRPGTRQTLAAWHSLGTQRPSTARGQGVERVLRARARHGVGPRPDRSEPGACQRRPQPSPHLRVPRQQARARLATAA</sequence>
<comment type="caution">
    <text evidence="2">The sequence shown here is derived from an EMBL/GenBank/DDBJ whole genome shotgun (WGS) entry which is preliminary data.</text>
</comment>
<protein>
    <submittedName>
        <fullName evidence="2">Uncharacterized protein</fullName>
    </submittedName>
</protein>
<reference evidence="2" key="1">
    <citation type="submission" date="2019-03" db="EMBL/GenBank/DDBJ databases">
        <title>Lake Tanganyika Metagenome-Assembled Genomes (MAGs).</title>
        <authorList>
            <person name="Tran P."/>
        </authorList>
    </citation>
    <scope>NUCLEOTIDE SEQUENCE</scope>
    <source>
        <strain evidence="2">K_DeepCast_65m_m2_066</strain>
    </source>
</reference>
<dbReference type="EMBL" id="VGLS01000844">
    <property type="protein sequence ID" value="MBM3226262.1"/>
    <property type="molecule type" value="Genomic_DNA"/>
</dbReference>